<dbReference type="EMBL" id="CVRI01000040">
    <property type="protein sequence ID" value="CRK94837.1"/>
    <property type="molecule type" value="Genomic_DNA"/>
</dbReference>
<dbReference type="AlphaFoldDB" id="A0A1J1I3G6"/>
<protein>
    <submittedName>
        <fullName evidence="1">CLUMA_CG008331, isoform A</fullName>
    </submittedName>
</protein>
<reference evidence="1 2" key="1">
    <citation type="submission" date="2015-04" db="EMBL/GenBank/DDBJ databases">
        <authorList>
            <person name="Syromyatnikov M.Y."/>
            <person name="Popov V.N."/>
        </authorList>
    </citation>
    <scope>NUCLEOTIDE SEQUENCE [LARGE SCALE GENOMIC DNA]</scope>
</reference>
<gene>
    <name evidence="1" type="ORF">CLUMA_CG008331</name>
</gene>
<name>A0A1J1I3G6_9DIPT</name>
<proteinExistence type="predicted"/>
<evidence type="ECO:0000313" key="1">
    <source>
        <dbReference type="EMBL" id="CRK94837.1"/>
    </source>
</evidence>
<organism evidence="1 2">
    <name type="scientific">Clunio marinus</name>
    <dbReference type="NCBI Taxonomy" id="568069"/>
    <lineage>
        <taxon>Eukaryota</taxon>
        <taxon>Metazoa</taxon>
        <taxon>Ecdysozoa</taxon>
        <taxon>Arthropoda</taxon>
        <taxon>Hexapoda</taxon>
        <taxon>Insecta</taxon>
        <taxon>Pterygota</taxon>
        <taxon>Neoptera</taxon>
        <taxon>Endopterygota</taxon>
        <taxon>Diptera</taxon>
        <taxon>Nematocera</taxon>
        <taxon>Chironomoidea</taxon>
        <taxon>Chironomidae</taxon>
        <taxon>Clunio</taxon>
    </lineage>
</organism>
<dbReference type="Proteomes" id="UP000183832">
    <property type="component" value="Unassembled WGS sequence"/>
</dbReference>
<evidence type="ECO:0000313" key="2">
    <source>
        <dbReference type="Proteomes" id="UP000183832"/>
    </source>
</evidence>
<dbReference type="OrthoDB" id="45365at2759"/>
<accession>A0A1J1I3G6</accession>
<sequence>MQCHRHFLLILTTEKLENCITDVRQQRVTCKQVAFESSVFVTLCAYLQETKKAKANKNVQGRKACGGKI</sequence>
<keyword evidence="2" id="KW-1185">Reference proteome</keyword>